<dbReference type="SUPFAM" id="SSF55469">
    <property type="entry name" value="FMN-dependent nitroreductase-like"/>
    <property type="match status" value="1"/>
</dbReference>
<keyword evidence="3" id="KW-0560">Oxidoreductase</keyword>
<reference evidence="5" key="1">
    <citation type="journal article" date="2014" name="Genome Biol. Evol.">
        <title>Pangenome evidence for extensive interdomain horizontal transfer affecting lineage core and shell genes in uncultured planktonic thaumarchaeota and euryarchaeota.</title>
        <authorList>
            <person name="Deschamps P."/>
            <person name="Zivanovic Y."/>
            <person name="Moreira D."/>
            <person name="Rodriguez-Valera F."/>
            <person name="Lopez-Garcia P."/>
        </authorList>
    </citation>
    <scope>NUCLEOTIDE SEQUENCE</scope>
</reference>
<protein>
    <submittedName>
        <fullName evidence="5">Nitroreductase</fullName>
    </submittedName>
</protein>
<evidence type="ECO:0000256" key="2">
    <source>
        <dbReference type="ARBA" id="ARBA00022643"/>
    </source>
</evidence>
<dbReference type="EMBL" id="KF900752">
    <property type="protein sequence ID" value="AIF05873.1"/>
    <property type="molecule type" value="Genomic_DNA"/>
</dbReference>
<dbReference type="AlphaFoldDB" id="A0A075GVM7"/>
<dbReference type="Pfam" id="PF00881">
    <property type="entry name" value="Nitroreductase"/>
    <property type="match status" value="1"/>
</dbReference>
<dbReference type="InterPro" id="IPR050627">
    <property type="entry name" value="Nitroreductase/BluB"/>
</dbReference>
<evidence type="ECO:0000259" key="4">
    <source>
        <dbReference type="Pfam" id="PF00881"/>
    </source>
</evidence>
<proteinExistence type="predicted"/>
<evidence type="ECO:0000313" key="5">
    <source>
        <dbReference type="EMBL" id="AIF05873.1"/>
    </source>
</evidence>
<evidence type="ECO:0000256" key="3">
    <source>
        <dbReference type="ARBA" id="ARBA00023002"/>
    </source>
</evidence>
<dbReference type="Gene3D" id="3.40.109.10">
    <property type="entry name" value="NADH Oxidase"/>
    <property type="match status" value="1"/>
</dbReference>
<name>A0A075GVM7_9EURY</name>
<keyword evidence="2" id="KW-0288">FMN</keyword>
<accession>A0A075GVM7</accession>
<dbReference type="InterPro" id="IPR029479">
    <property type="entry name" value="Nitroreductase"/>
</dbReference>
<keyword evidence="1" id="KW-0285">Flavoprotein</keyword>
<organism evidence="5">
    <name type="scientific">uncultured marine group II/III euryarchaeote KM3_188_A01</name>
    <dbReference type="NCBI Taxonomy" id="1457953"/>
    <lineage>
        <taxon>Archaea</taxon>
        <taxon>Methanobacteriati</taxon>
        <taxon>Methanobacteriota</taxon>
        <taxon>environmental samples</taxon>
    </lineage>
</organism>
<dbReference type="PANTHER" id="PTHR23026:SF90">
    <property type="entry name" value="IODOTYROSINE DEIODINASE 1"/>
    <property type="match status" value="1"/>
</dbReference>
<dbReference type="CDD" id="cd02144">
    <property type="entry name" value="iodotyrosine_dehalogenase"/>
    <property type="match status" value="1"/>
</dbReference>
<feature type="domain" description="Nitroreductase" evidence="4">
    <location>
        <begin position="31"/>
        <end position="199"/>
    </location>
</feature>
<evidence type="ECO:0000256" key="1">
    <source>
        <dbReference type="ARBA" id="ARBA00022630"/>
    </source>
</evidence>
<dbReference type="PANTHER" id="PTHR23026">
    <property type="entry name" value="NADPH NITROREDUCTASE"/>
    <property type="match status" value="1"/>
</dbReference>
<sequence>MAQPPMQPLDYRELPLEEMQARAREFVAEMRKRRTVRHFADRAVPRTLIEECLRAANSAPSGGNRQPWHFVIVGDAETKSRIREAAEAEEYELYHRRASDEWLEALAVLGTDEHKPFLEIAPWLIVVFAEIWGVSPDGSKKKNFYVQESVGIATGFLIAALHRAGLATLTHTPSPMGFLRDILGRGENERAFLILVTGYPAGDAQVPVFEKKKLDDVTSFVE</sequence>
<dbReference type="InterPro" id="IPR000415">
    <property type="entry name" value="Nitroreductase-like"/>
</dbReference>
<dbReference type="GO" id="GO:0016491">
    <property type="term" value="F:oxidoreductase activity"/>
    <property type="evidence" value="ECO:0007669"/>
    <property type="project" value="UniProtKB-KW"/>
</dbReference>